<evidence type="ECO:0000313" key="1">
    <source>
        <dbReference type="EMBL" id="GME37419.1"/>
    </source>
</evidence>
<accession>A0ACB5SFT7</accession>
<protein>
    <submittedName>
        <fullName evidence="1">Uncharacterized protein</fullName>
    </submittedName>
</protein>
<evidence type="ECO:0000313" key="2">
    <source>
        <dbReference type="Proteomes" id="UP001165186"/>
    </source>
</evidence>
<name>A0ACB5SFT7_9PEZI</name>
<reference evidence="1" key="1">
    <citation type="submission" date="2024-09" db="EMBL/GenBank/DDBJ databases">
        <title>Draft Genome Sequences of Neofusicoccum parvum.</title>
        <authorList>
            <person name="Ashida A."/>
            <person name="Camagna M."/>
            <person name="Tanaka A."/>
            <person name="Takemoto D."/>
        </authorList>
    </citation>
    <scope>NUCLEOTIDE SEQUENCE</scope>
    <source>
        <strain evidence="1">PPO83</strain>
    </source>
</reference>
<comment type="caution">
    <text evidence="1">The sequence shown here is derived from an EMBL/GenBank/DDBJ whole genome shotgun (WGS) entry which is preliminary data.</text>
</comment>
<gene>
    <name evidence="1" type="primary">g1138</name>
    <name evidence="1" type="ORF">NpPPO83_00001138</name>
</gene>
<proteinExistence type="predicted"/>
<dbReference type="EMBL" id="BSXG01000324">
    <property type="protein sequence ID" value="GME37419.1"/>
    <property type="molecule type" value="Genomic_DNA"/>
</dbReference>
<keyword evidence="2" id="KW-1185">Reference proteome</keyword>
<dbReference type="Proteomes" id="UP001165186">
    <property type="component" value="Unassembled WGS sequence"/>
</dbReference>
<organism evidence="1 2">
    <name type="scientific">Neofusicoccum parvum</name>
    <dbReference type="NCBI Taxonomy" id="310453"/>
    <lineage>
        <taxon>Eukaryota</taxon>
        <taxon>Fungi</taxon>
        <taxon>Dikarya</taxon>
        <taxon>Ascomycota</taxon>
        <taxon>Pezizomycotina</taxon>
        <taxon>Dothideomycetes</taxon>
        <taxon>Dothideomycetes incertae sedis</taxon>
        <taxon>Botryosphaeriales</taxon>
        <taxon>Botryosphaeriaceae</taxon>
        <taxon>Neofusicoccum</taxon>
    </lineage>
</organism>
<sequence length="304" mass="34038">MSTKTTIAIAGISSKLAIRVVSFLLKRPDVLVRGSCRNISKLPSFIHVNPRVSLIQAGPYDTEALRRLVSGCNTVVCCYYADNDTMTSGQKLLVDLCEEEGVPRYLASDYTSDYRNLDEGEGRAKEPMKHVLAYLLTKKRVKGVHILVGLLMETWWSFCSGWDIENMRFTFWGNGDEKWNITSYGTAAEYVAAVALDSSAVGVLKFLGERKSTREIARTMESVYGVKPSLKSIGSMEECEKRRWGEGQDALIAAASYFCTGRGSLGEDLDNHRYPEIKPETFEDFFKSRDITKLSKGDFAIELK</sequence>